<comment type="caution">
    <text evidence="1">The sequence shown here is derived from an EMBL/GenBank/DDBJ whole genome shotgun (WGS) entry which is preliminary data.</text>
</comment>
<protein>
    <submittedName>
        <fullName evidence="1">Uncharacterized protein</fullName>
    </submittedName>
</protein>
<reference evidence="1" key="1">
    <citation type="submission" date="2022-11" db="EMBL/GenBank/DDBJ databases">
        <authorList>
            <person name="Somphong A."/>
            <person name="Phongsopitanun W."/>
        </authorList>
    </citation>
    <scope>NUCLEOTIDE SEQUENCE</scope>
    <source>
        <strain evidence="1">Pm04-4</strain>
    </source>
</reference>
<organism evidence="1 2">
    <name type="scientific">Paractinoplanes pyxinae</name>
    <dbReference type="NCBI Taxonomy" id="2997416"/>
    <lineage>
        <taxon>Bacteria</taxon>
        <taxon>Bacillati</taxon>
        <taxon>Actinomycetota</taxon>
        <taxon>Actinomycetes</taxon>
        <taxon>Micromonosporales</taxon>
        <taxon>Micromonosporaceae</taxon>
        <taxon>Paractinoplanes</taxon>
    </lineage>
</organism>
<proteinExistence type="predicted"/>
<sequence>MLIRALQDDNGIWYGSDGPPTGGKRHPLYFLPTSDGRAATSPLTGRQLLLDIGETTTPPGWTRFHIESGVYYATDIVCWLLFGADSPNCWPLTQVCHQRCG</sequence>
<gene>
    <name evidence="1" type="ORF">OWR29_24075</name>
</gene>
<dbReference type="Proteomes" id="UP001151002">
    <property type="component" value="Unassembled WGS sequence"/>
</dbReference>
<dbReference type="RefSeq" id="WP_267565457.1">
    <property type="nucleotide sequence ID" value="NZ_JAPNTZ010000008.1"/>
</dbReference>
<evidence type="ECO:0000313" key="1">
    <source>
        <dbReference type="EMBL" id="MCY1141088.1"/>
    </source>
</evidence>
<evidence type="ECO:0000313" key="2">
    <source>
        <dbReference type="Proteomes" id="UP001151002"/>
    </source>
</evidence>
<name>A0ABT4B652_9ACTN</name>
<keyword evidence="2" id="KW-1185">Reference proteome</keyword>
<accession>A0ABT4B652</accession>
<dbReference type="EMBL" id="JAPNTZ010000008">
    <property type="protein sequence ID" value="MCY1141088.1"/>
    <property type="molecule type" value="Genomic_DNA"/>
</dbReference>